<evidence type="ECO:0000256" key="1">
    <source>
        <dbReference type="ARBA" id="ARBA00004651"/>
    </source>
</evidence>
<evidence type="ECO:0000256" key="2">
    <source>
        <dbReference type="ARBA" id="ARBA00006337"/>
    </source>
</evidence>
<name>A0A2T7AV52_9ENTR</name>
<gene>
    <name evidence="15" type="ORF">AUN14_07225</name>
    <name evidence="14" type="ORF">FZI19_19210</name>
</gene>
<evidence type="ECO:0000313" key="14">
    <source>
        <dbReference type="EMBL" id="KAB0873362.1"/>
    </source>
</evidence>
<keyword evidence="7 9" id="KW-0129">CBS domain</keyword>
<sequence length="429" mass="48095">MEHISTTTLIVTLIVMVVVSAYFSGSETGMMTLNRYRLRHLSKQGNRAAKRVERLLRKPDRLISLVLIGNNLVNILASSLATIVGMRLYGDAGVAIATGVLTFVVLIFAEVLPKTVAALYPEKVAFPSSFLLGPLQIVMMPLVWLLNTITRLLMRMVGIKADNVVSAALSKDELRTIVHESRSQISRRNQDMLLSVLDLEKVSVSDIMVPRNDIVGIDINDDWKSIVRQLTHSPHGRIVLYRESLDDAIGMLRIREAWRQMNEKKEFTKEVMLRAADEIYYVPEGTPLSVQLVKFQRNKKKVGLVVNEYGDIQGLVTVEDILEEIVGDFTTSMSPTLAEEVTPQNDGSVIIEGGANVREINKAFNWRLPEDEARTINGMILEALEDIPSAGIRLRLHQYDIDILDVQENMIKQVRVTPVKPLRESVEGS</sequence>
<feature type="transmembrane region" description="Helical" evidence="11">
    <location>
        <begin position="124"/>
        <end position="146"/>
    </location>
</feature>
<protein>
    <submittedName>
        <fullName evidence="15">DUF21 domain-containing protein</fullName>
    </submittedName>
    <submittedName>
        <fullName evidence="14">HlyC/CorC family transporter</fullName>
    </submittedName>
</protein>
<dbReference type="InterPro" id="IPR016169">
    <property type="entry name" value="FAD-bd_PCMH_sub2"/>
</dbReference>
<feature type="domain" description="CBS" evidence="12">
    <location>
        <begin position="272"/>
        <end position="332"/>
    </location>
</feature>
<dbReference type="PROSITE" id="PS51371">
    <property type="entry name" value="CBS"/>
    <property type="match status" value="1"/>
</dbReference>
<dbReference type="CDD" id="cd04590">
    <property type="entry name" value="CBS_pair_CorC_HlyC_assoc"/>
    <property type="match status" value="1"/>
</dbReference>
<dbReference type="FunFam" id="3.10.580.10:FF:000012">
    <property type="entry name" value="DUF21 domain-containing protein"/>
    <property type="match status" value="1"/>
</dbReference>
<evidence type="ECO:0000256" key="11">
    <source>
        <dbReference type="SAM" id="Phobius"/>
    </source>
</evidence>
<dbReference type="RefSeq" id="WP_038868302.1">
    <property type="nucleotide sequence ID" value="NZ_CP187979.1"/>
</dbReference>
<dbReference type="Proteomes" id="UP000244378">
    <property type="component" value="Unassembled WGS sequence"/>
</dbReference>
<evidence type="ECO:0000256" key="4">
    <source>
        <dbReference type="ARBA" id="ARBA00022692"/>
    </source>
</evidence>
<dbReference type="FunFam" id="3.30.465.10:FF:000010">
    <property type="entry name" value="DUF21 domain-containing protein"/>
    <property type="match status" value="1"/>
</dbReference>
<reference evidence="14 17" key="2">
    <citation type="submission" date="2019-08" db="EMBL/GenBank/DDBJ databases">
        <title>Prevalence, distribution, and phylogeny of type two toxin-antitoxin genes possessed by Cronobacter species where C. sakazakii homologs follow sequence type lineages.</title>
        <authorList>
            <person name="Finkelstein S."/>
            <person name="Negrete F."/>
            <person name="Jang H."/>
            <person name="Gopinath G.R."/>
            <person name="Tall B.D."/>
        </authorList>
    </citation>
    <scope>NUCLEOTIDE SEQUENCE [LARGE SCALE GENOMIC DNA]</scope>
    <source>
        <strain evidence="14 17">MOD1_GK1257</strain>
    </source>
</reference>
<keyword evidence="6 10" id="KW-1133">Transmembrane helix</keyword>
<evidence type="ECO:0000313" key="15">
    <source>
        <dbReference type="EMBL" id="PUX15779.1"/>
    </source>
</evidence>
<dbReference type="PANTHER" id="PTHR22777:SF32">
    <property type="entry name" value="UPF0053 INNER MEMBRANE PROTEIN YFJD"/>
    <property type="match status" value="1"/>
</dbReference>
<evidence type="ECO:0000259" key="12">
    <source>
        <dbReference type="PROSITE" id="PS51371"/>
    </source>
</evidence>
<keyword evidence="8 10" id="KW-0472">Membrane</keyword>
<keyword evidence="5" id="KW-0677">Repeat</keyword>
<evidence type="ECO:0000256" key="5">
    <source>
        <dbReference type="ARBA" id="ARBA00022737"/>
    </source>
</evidence>
<dbReference type="GO" id="GO:0005886">
    <property type="term" value="C:plasma membrane"/>
    <property type="evidence" value="ECO:0007669"/>
    <property type="project" value="UniProtKB-SubCell"/>
</dbReference>
<dbReference type="SUPFAM" id="SSF54631">
    <property type="entry name" value="CBS-domain pair"/>
    <property type="match status" value="1"/>
</dbReference>
<dbReference type="EMBL" id="MSAE01000011">
    <property type="protein sequence ID" value="PUX15779.1"/>
    <property type="molecule type" value="Genomic_DNA"/>
</dbReference>
<evidence type="ECO:0000259" key="13">
    <source>
        <dbReference type="PROSITE" id="PS51846"/>
    </source>
</evidence>
<dbReference type="InterPro" id="IPR036318">
    <property type="entry name" value="FAD-bd_PCMH-like_sf"/>
</dbReference>
<dbReference type="AlphaFoldDB" id="A0A2T7AV52"/>
<feature type="transmembrane region" description="Helical" evidence="11">
    <location>
        <begin position="6"/>
        <end position="25"/>
    </location>
</feature>
<dbReference type="InterPro" id="IPR005170">
    <property type="entry name" value="Transptr-assoc_dom"/>
</dbReference>
<dbReference type="Gene3D" id="3.10.580.10">
    <property type="entry name" value="CBS-domain"/>
    <property type="match status" value="1"/>
</dbReference>
<evidence type="ECO:0000313" key="17">
    <source>
        <dbReference type="Proteomes" id="UP000469927"/>
    </source>
</evidence>
<reference evidence="15 16" key="1">
    <citation type="submission" date="2016-12" db="EMBL/GenBank/DDBJ databases">
        <title>Analysis of the Molecular Diversity Among Cronobacter Species Isolated from Filth Flies Using a Pan Genomic DNA Microarray.</title>
        <authorList>
            <person name="Pava-Ripoll M."/>
            <person name="Tall B."/>
            <person name="Farber J."/>
            <person name="Fanning S."/>
            <person name="Lehner A."/>
            <person name="Stephan R."/>
            <person name="Pagotto F."/>
            <person name="Iverson C."/>
            <person name="Ziobro G."/>
            <person name="Miller A."/>
            <person name="Pearson R."/>
            <person name="Yan Q."/>
            <person name="Kim M."/>
            <person name="Jeong S."/>
            <person name="Park J."/>
            <person name="Jun S."/>
            <person name="Choi H."/>
            <person name="Chung T."/>
            <person name="Yoo Y."/>
            <person name="Park E."/>
            <person name="Hwang S."/>
            <person name="Lee B."/>
            <person name="Sathyamoorthy V."/>
            <person name="Carter L."/>
            <person name="Mammel M."/>
            <person name="Jackson S."/>
            <person name="Kothary M."/>
            <person name="Patel I."/>
            <person name="Grim C."/>
            <person name="Gopinath G."/>
            <person name="Gangiredla J."/>
            <person name="Chase H."/>
        </authorList>
    </citation>
    <scope>NUCLEOTIDE SEQUENCE [LARGE SCALE GENOMIC DNA]</scope>
    <source>
        <strain evidence="15 16">MOD1-Md1s</strain>
    </source>
</reference>
<dbReference type="SMART" id="SM01091">
    <property type="entry name" value="CorC_HlyC"/>
    <property type="match status" value="1"/>
</dbReference>
<dbReference type="Pfam" id="PF01595">
    <property type="entry name" value="CNNM"/>
    <property type="match status" value="1"/>
</dbReference>
<evidence type="ECO:0000313" key="16">
    <source>
        <dbReference type="Proteomes" id="UP000244378"/>
    </source>
</evidence>
<comment type="similarity">
    <text evidence="2">Belongs to the UPF0053 family.</text>
</comment>
<dbReference type="EMBL" id="WAGD01000073">
    <property type="protein sequence ID" value="KAB0873362.1"/>
    <property type="molecule type" value="Genomic_DNA"/>
</dbReference>
<dbReference type="GeneID" id="92212010"/>
<comment type="subcellular location">
    <subcellularLocation>
        <location evidence="1">Cell membrane</location>
        <topology evidence="1">Multi-pass membrane protein</topology>
    </subcellularLocation>
</comment>
<dbReference type="GO" id="GO:0050660">
    <property type="term" value="F:flavin adenine dinucleotide binding"/>
    <property type="evidence" value="ECO:0007669"/>
    <property type="project" value="InterPro"/>
</dbReference>
<proteinExistence type="inferred from homology"/>
<comment type="caution">
    <text evidence="15">The sequence shown here is derived from an EMBL/GenBank/DDBJ whole genome shotgun (WGS) entry which is preliminary data.</text>
</comment>
<dbReference type="PANTHER" id="PTHR22777">
    <property type="entry name" value="HEMOLYSIN-RELATED"/>
    <property type="match status" value="1"/>
</dbReference>
<dbReference type="Pfam" id="PF00571">
    <property type="entry name" value="CBS"/>
    <property type="match status" value="1"/>
</dbReference>
<dbReference type="InterPro" id="IPR044751">
    <property type="entry name" value="Ion_transp-like_CBS"/>
</dbReference>
<dbReference type="PROSITE" id="PS51846">
    <property type="entry name" value="CNNM"/>
    <property type="match status" value="1"/>
</dbReference>
<dbReference type="InterPro" id="IPR002550">
    <property type="entry name" value="CNNM"/>
</dbReference>
<evidence type="ECO:0000256" key="8">
    <source>
        <dbReference type="ARBA" id="ARBA00023136"/>
    </source>
</evidence>
<evidence type="ECO:0000256" key="9">
    <source>
        <dbReference type="PROSITE-ProRule" id="PRU00703"/>
    </source>
</evidence>
<evidence type="ECO:0000256" key="10">
    <source>
        <dbReference type="PROSITE-ProRule" id="PRU01193"/>
    </source>
</evidence>
<dbReference type="NCBIfam" id="NF008604">
    <property type="entry name" value="PRK11573.1"/>
    <property type="match status" value="1"/>
</dbReference>
<feature type="transmembrane region" description="Helical" evidence="11">
    <location>
        <begin position="62"/>
        <end position="86"/>
    </location>
</feature>
<keyword evidence="4 10" id="KW-0812">Transmembrane</keyword>
<organism evidence="15 16">
    <name type="scientific">Cronobacter muytjensii</name>
    <dbReference type="NCBI Taxonomy" id="413501"/>
    <lineage>
        <taxon>Bacteria</taxon>
        <taxon>Pseudomonadati</taxon>
        <taxon>Pseudomonadota</taxon>
        <taxon>Gammaproteobacteria</taxon>
        <taxon>Enterobacterales</taxon>
        <taxon>Enterobacteriaceae</taxon>
        <taxon>Cronobacter</taxon>
    </lineage>
</organism>
<dbReference type="Proteomes" id="UP000469927">
    <property type="component" value="Unassembled WGS sequence"/>
</dbReference>
<accession>A0A2T7AV52</accession>
<evidence type="ECO:0000256" key="3">
    <source>
        <dbReference type="ARBA" id="ARBA00022475"/>
    </source>
</evidence>
<keyword evidence="3" id="KW-1003">Cell membrane</keyword>
<dbReference type="SUPFAM" id="SSF56176">
    <property type="entry name" value="FAD-binding/transporter-associated domain-like"/>
    <property type="match status" value="1"/>
</dbReference>
<dbReference type="Gene3D" id="3.30.465.10">
    <property type="match status" value="1"/>
</dbReference>
<dbReference type="InterPro" id="IPR000644">
    <property type="entry name" value="CBS_dom"/>
</dbReference>
<dbReference type="InterPro" id="IPR046342">
    <property type="entry name" value="CBS_dom_sf"/>
</dbReference>
<dbReference type="Pfam" id="PF03471">
    <property type="entry name" value="CorC_HlyC"/>
    <property type="match status" value="1"/>
</dbReference>
<evidence type="ECO:0000256" key="7">
    <source>
        <dbReference type="ARBA" id="ARBA00023122"/>
    </source>
</evidence>
<keyword evidence="17" id="KW-1185">Reference proteome</keyword>
<feature type="domain" description="CNNM transmembrane" evidence="13">
    <location>
        <begin position="2"/>
        <end position="192"/>
    </location>
</feature>
<evidence type="ECO:0000256" key="6">
    <source>
        <dbReference type="ARBA" id="ARBA00022989"/>
    </source>
</evidence>
<dbReference type="OrthoDB" id="9797674at2"/>
<feature type="transmembrane region" description="Helical" evidence="11">
    <location>
        <begin position="92"/>
        <end position="112"/>
    </location>
</feature>